<reference evidence="5" key="1">
    <citation type="submission" date="2016-10" db="EMBL/GenBank/DDBJ databases">
        <authorList>
            <person name="Varghese N."/>
            <person name="Submissions S."/>
        </authorList>
    </citation>
    <scope>NUCLEOTIDE SEQUENCE [LARGE SCALE GENOMIC DNA]</scope>
    <source>
        <strain evidence="5">CGMCC 4.3506</strain>
    </source>
</reference>
<dbReference type="PROSITE" id="PS50887">
    <property type="entry name" value="GGDEF"/>
    <property type="match status" value="1"/>
</dbReference>
<dbReference type="NCBIfam" id="TIGR00254">
    <property type="entry name" value="GGDEF"/>
    <property type="match status" value="1"/>
</dbReference>
<dbReference type="SUPFAM" id="SSF141868">
    <property type="entry name" value="EAL domain-like"/>
    <property type="match status" value="1"/>
</dbReference>
<dbReference type="InterPro" id="IPR029787">
    <property type="entry name" value="Nucleotide_cyclase"/>
</dbReference>
<dbReference type="STRING" id="200378.SAMN05216553_111359"/>
<dbReference type="NCBIfam" id="TIGR00229">
    <property type="entry name" value="sensory_box"/>
    <property type="match status" value="1"/>
</dbReference>
<evidence type="ECO:0000313" key="4">
    <source>
        <dbReference type="EMBL" id="SDG80977.1"/>
    </source>
</evidence>
<dbReference type="SUPFAM" id="SSF55785">
    <property type="entry name" value="PYP-like sensor domain (PAS domain)"/>
    <property type="match status" value="1"/>
</dbReference>
<dbReference type="OrthoDB" id="23692at2"/>
<dbReference type="CDD" id="cd01949">
    <property type="entry name" value="GGDEF"/>
    <property type="match status" value="1"/>
</dbReference>
<dbReference type="SMART" id="SM00091">
    <property type="entry name" value="PAS"/>
    <property type="match status" value="1"/>
</dbReference>
<protein>
    <submittedName>
        <fullName evidence="4">PAS domain S-box-containing protein/diguanylate cyclase (GGDEF) domain-containing protein</fullName>
    </submittedName>
</protein>
<accession>A0A1G7XA42</accession>
<dbReference type="SMART" id="SM00052">
    <property type="entry name" value="EAL"/>
    <property type="match status" value="1"/>
</dbReference>
<dbReference type="InterPro" id="IPR043128">
    <property type="entry name" value="Rev_trsase/Diguanyl_cyclase"/>
</dbReference>
<dbReference type="SUPFAM" id="SSF55073">
    <property type="entry name" value="Nucleotide cyclase"/>
    <property type="match status" value="1"/>
</dbReference>
<evidence type="ECO:0000256" key="1">
    <source>
        <dbReference type="SAM" id="MobiDB-lite"/>
    </source>
</evidence>
<evidence type="ECO:0000259" key="3">
    <source>
        <dbReference type="PROSITE" id="PS50887"/>
    </source>
</evidence>
<dbReference type="EMBL" id="FNCC01000011">
    <property type="protein sequence ID" value="SDG80977.1"/>
    <property type="molecule type" value="Genomic_DNA"/>
</dbReference>
<evidence type="ECO:0000259" key="2">
    <source>
        <dbReference type="PROSITE" id="PS50883"/>
    </source>
</evidence>
<dbReference type="CDD" id="cd00130">
    <property type="entry name" value="PAS"/>
    <property type="match status" value="1"/>
</dbReference>
<dbReference type="PROSITE" id="PS50883">
    <property type="entry name" value="EAL"/>
    <property type="match status" value="1"/>
</dbReference>
<dbReference type="PANTHER" id="PTHR44757">
    <property type="entry name" value="DIGUANYLATE CYCLASE DGCP"/>
    <property type="match status" value="1"/>
</dbReference>
<dbReference type="CDD" id="cd01948">
    <property type="entry name" value="EAL"/>
    <property type="match status" value="1"/>
</dbReference>
<dbReference type="Proteomes" id="UP000199623">
    <property type="component" value="Unassembled WGS sequence"/>
</dbReference>
<dbReference type="SMART" id="SM00267">
    <property type="entry name" value="GGDEF"/>
    <property type="match status" value="1"/>
</dbReference>
<dbReference type="Pfam" id="PF13188">
    <property type="entry name" value="PAS_8"/>
    <property type="match status" value="1"/>
</dbReference>
<dbReference type="InterPro" id="IPR000014">
    <property type="entry name" value="PAS"/>
</dbReference>
<keyword evidence="5" id="KW-1185">Reference proteome</keyword>
<dbReference type="InterPro" id="IPR035965">
    <property type="entry name" value="PAS-like_dom_sf"/>
</dbReference>
<dbReference type="PANTHER" id="PTHR44757:SF2">
    <property type="entry name" value="BIOFILM ARCHITECTURE MAINTENANCE PROTEIN MBAA"/>
    <property type="match status" value="1"/>
</dbReference>
<feature type="region of interest" description="Disordered" evidence="1">
    <location>
        <begin position="1"/>
        <end position="25"/>
    </location>
</feature>
<name>A0A1G7XA42_9PSEU</name>
<dbReference type="InterPro" id="IPR035919">
    <property type="entry name" value="EAL_sf"/>
</dbReference>
<dbReference type="Pfam" id="PF00990">
    <property type="entry name" value="GGDEF"/>
    <property type="match status" value="1"/>
</dbReference>
<dbReference type="InterPro" id="IPR000160">
    <property type="entry name" value="GGDEF_dom"/>
</dbReference>
<proteinExistence type="predicted"/>
<dbReference type="Gene3D" id="3.20.20.450">
    <property type="entry name" value="EAL domain"/>
    <property type="match status" value="1"/>
</dbReference>
<dbReference type="Pfam" id="PF00563">
    <property type="entry name" value="EAL"/>
    <property type="match status" value="1"/>
</dbReference>
<gene>
    <name evidence="4" type="ORF">SAMN05216553_111359</name>
</gene>
<dbReference type="AlphaFoldDB" id="A0A1G7XA42"/>
<feature type="domain" description="GGDEF" evidence="3">
    <location>
        <begin position="308"/>
        <end position="442"/>
    </location>
</feature>
<dbReference type="InterPro" id="IPR001633">
    <property type="entry name" value="EAL_dom"/>
</dbReference>
<evidence type="ECO:0000313" key="5">
    <source>
        <dbReference type="Proteomes" id="UP000199623"/>
    </source>
</evidence>
<dbReference type="InterPro" id="IPR052155">
    <property type="entry name" value="Biofilm_reg_signaling"/>
</dbReference>
<dbReference type="Gene3D" id="3.30.70.270">
    <property type="match status" value="1"/>
</dbReference>
<organism evidence="4 5">
    <name type="scientific">Lentzea fradiae</name>
    <dbReference type="NCBI Taxonomy" id="200378"/>
    <lineage>
        <taxon>Bacteria</taxon>
        <taxon>Bacillati</taxon>
        <taxon>Actinomycetota</taxon>
        <taxon>Actinomycetes</taxon>
        <taxon>Pseudonocardiales</taxon>
        <taxon>Pseudonocardiaceae</taxon>
        <taxon>Lentzea</taxon>
    </lineage>
</organism>
<dbReference type="Gene3D" id="3.30.450.20">
    <property type="entry name" value="PAS domain"/>
    <property type="match status" value="1"/>
</dbReference>
<sequence length="691" mass="75419">MLAEQVRWIDLPSQDDAGPSRPKGRDELAHDWAVKVGRTAYIPLSAAKLTEELCELLNVVAEAVAGDAAVASVVGTRLVEIHCVGAESLSRSVEVLAEFIVQEGADARTAALVIGAVSAAYTAAIQAFVLEQQESVSQALLRANRAVQLDLQASEERFEDIFRHSSTGIAMVSLDGALERANDALCTILRRDDVAGMTLSDLIAPADLPLVNDALASLRYGRMRRVEERPRLIDRDGEHFRVLLAATVQKDAEDNPRRYVLMIDDDSQLTLLGGRLQYQSLHDALTGLPNRQYLTTRLESLLHSDIEHGVTLYHLDLDAFAVITDGLGREIGDKVLRLVAERLNAVFSTEKAMVARLEGDEFAVLVENGPETPDVDTTIRMIEHELAEPVYFGEHGVAVSATIGVLPRLHSGDRPVEVLRASDMTLRRAKRSGRRQWGLHDAMLDKREQEDLALAAVMPGAWESGEIEVVFSPVMKLDGSERVCVEAELNWRHRDAGLIEHAKCMAMAEHTGLVLPLGEWMLRRAAEAACEHDEILAVCLTESMAKSPDLVRDVRRVLADTGLRASKLLLGFPVHVLEDTEGEAADNLEVLSEMGIHIGARDFTGATGQIELVKSLGVRAVRVRGRSRRPDGLVSHVLGDLVGFVHEAGGIVVVDPVEDAEQRDWWRELGADAGVGPVFGSPPTARWPASG</sequence>
<feature type="domain" description="EAL" evidence="2">
    <location>
        <begin position="451"/>
        <end position="691"/>
    </location>
</feature>